<dbReference type="GO" id="GO:0034626">
    <property type="term" value="P:fatty acid elongation, polyunsaturated fatty acid"/>
    <property type="evidence" value="ECO:0007669"/>
    <property type="project" value="TreeGrafter"/>
</dbReference>
<keyword evidence="10 11" id="KW-0275">Fatty acid biosynthesis</keyword>
<dbReference type="AlphaFoldDB" id="A0A811L048"/>
<evidence type="ECO:0000256" key="4">
    <source>
        <dbReference type="ARBA" id="ARBA00022679"/>
    </source>
</evidence>
<dbReference type="GO" id="GO:0042761">
    <property type="term" value="P:very long-chain fatty acid biosynthetic process"/>
    <property type="evidence" value="ECO:0007669"/>
    <property type="project" value="TreeGrafter"/>
</dbReference>
<keyword evidence="6 11" id="KW-0276">Fatty acid metabolism</keyword>
<dbReference type="EC" id="2.3.1.199" evidence="11"/>
<organism evidence="13 14">
    <name type="scientific">Bursaphelenchus okinawaensis</name>
    <dbReference type="NCBI Taxonomy" id="465554"/>
    <lineage>
        <taxon>Eukaryota</taxon>
        <taxon>Metazoa</taxon>
        <taxon>Ecdysozoa</taxon>
        <taxon>Nematoda</taxon>
        <taxon>Chromadorea</taxon>
        <taxon>Rhabditida</taxon>
        <taxon>Tylenchina</taxon>
        <taxon>Tylenchomorpha</taxon>
        <taxon>Aphelenchoidea</taxon>
        <taxon>Aphelenchoididae</taxon>
        <taxon>Bursaphelenchus</taxon>
    </lineage>
</organism>
<dbReference type="GO" id="GO:0019367">
    <property type="term" value="P:fatty acid elongation, saturated fatty acid"/>
    <property type="evidence" value="ECO:0007669"/>
    <property type="project" value="TreeGrafter"/>
</dbReference>
<keyword evidence="9 11" id="KW-0472">Membrane</keyword>
<dbReference type="OrthoDB" id="10259681at2759"/>
<comment type="similarity">
    <text evidence="11">Belongs to the ELO family.</text>
</comment>
<evidence type="ECO:0000256" key="10">
    <source>
        <dbReference type="ARBA" id="ARBA00023160"/>
    </source>
</evidence>
<evidence type="ECO:0000256" key="6">
    <source>
        <dbReference type="ARBA" id="ARBA00022832"/>
    </source>
</evidence>
<evidence type="ECO:0000256" key="12">
    <source>
        <dbReference type="SAM" id="MobiDB-lite"/>
    </source>
</evidence>
<reference evidence="13" key="1">
    <citation type="submission" date="2020-09" db="EMBL/GenBank/DDBJ databases">
        <authorList>
            <person name="Kikuchi T."/>
        </authorList>
    </citation>
    <scope>NUCLEOTIDE SEQUENCE</scope>
    <source>
        <strain evidence="13">SH1</strain>
    </source>
</reference>
<keyword evidence="3 11" id="KW-0444">Lipid biosynthesis</keyword>
<name>A0A811L048_9BILA</name>
<evidence type="ECO:0000256" key="11">
    <source>
        <dbReference type="RuleBase" id="RU361115"/>
    </source>
</evidence>
<feature type="compositionally biased region" description="Polar residues" evidence="12">
    <location>
        <begin position="303"/>
        <end position="334"/>
    </location>
</feature>
<gene>
    <name evidence="13" type="ORF">BOKJ2_LOCUS9190</name>
</gene>
<keyword evidence="14" id="KW-1185">Reference proteome</keyword>
<feature type="compositionally biased region" description="Basic residues" evidence="12">
    <location>
        <begin position="355"/>
        <end position="365"/>
    </location>
</feature>
<evidence type="ECO:0000256" key="2">
    <source>
        <dbReference type="ARBA" id="ARBA00005194"/>
    </source>
</evidence>
<dbReference type="UniPathway" id="UPA00094"/>
<comment type="subcellular location">
    <subcellularLocation>
        <location evidence="1">Membrane</location>
        <topology evidence="1">Multi-pass membrane protein</topology>
    </subcellularLocation>
</comment>
<feature type="compositionally biased region" description="Polar residues" evidence="12">
    <location>
        <begin position="344"/>
        <end position="354"/>
    </location>
</feature>
<evidence type="ECO:0000313" key="14">
    <source>
        <dbReference type="Proteomes" id="UP000614601"/>
    </source>
</evidence>
<comment type="catalytic activity">
    <reaction evidence="11">
        <text>a very-long-chain acyl-CoA + malonyl-CoA + H(+) = a very-long-chain 3-oxoacyl-CoA + CO2 + CoA</text>
        <dbReference type="Rhea" id="RHEA:32727"/>
        <dbReference type="ChEBI" id="CHEBI:15378"/>
        <dbReference type="ChEBI" id="CHEBI:16526"/>
        <dbReference type="ChEBI" id="CHEBI:57287"/>
        <dbReference type="ChEBI" id="CHEBI:57384"/>
        <dbReference type="ChEBI" id="CHEBI:90725"/>
        <dbReference type="ChEBI" id="CHEBI:90736"/>
        <dbReference type="EC" id="2.3.1.199"/>
    </reaction>
</comment>
<dbReference type="GO" id="GO:0009922">
    <property type="term" value="F:fatty acid elongase activity"/>
    <property type="evidence" value="ECO:0007669"/>
    <property type="project" value="UniProtKB-EC"/>
</dbReference>
<proteinExistence type="inferred from homology"/>
<dbReference type="PANTHER" id="PTHR11157">
    <property type="entry name" value="FATTY ACID ACYL TRANSFERASE-RELATED"/>
    <property type="match status" value="1"/>
</dbReference>
<evidence type="ECO:0000256" key="8">
    <source>
        <dbReference type="ARBA" id="ARBA00023098"/>
    </source>
</evidence>
<keyword evidence="5 11" id="KW-0812">Transmembrane</keyword>
<feature type="region of interest" description="Disordered" evidence="12">
    <location>
        <begin position="280"/>
        <end position="365"/>
    </location>
</feature>
<keyword evidence="4 11" id="KW-0808">Transferase</keyword>
<comment type="caution">
    <text evidence="13">The sequence shown here is derived from an EMBL/GenBank/DDBJ whole genome shotgun (WGS) entry which is preliminary data.</text>
</comment>
<dbReference type="InterPro" id="IPR030457">
    <property type="entry name" value="ELO_CS"/>
</dbReference>
<dbReference type="EMBL" id="CAJFCW020000004">
    <property type="protein sequence ID" value="CAG9114319.1"/>
    <property type="molecule type" value="Genomic_DNA"/>
</dbReference>
<evidence type="ECO:0000256" key="5">
    <source>
        <dbReference type="ARBA" id="ARBA00022692"/>
    </source>
</evidence>
<dbReference type="GO" id="GO:0034625">
    <property type="term" value="P:fatty acid elongation, monounsaturated fatty acid"/>
    <property type="evidence" value="ECO:0007669"/>
    <property type="project" value="TreeGrafter"/>
</dbReference>
<dbReference type="InterPro" id="IPR002076">
    <property type="entry name" value="ELO_fam"/>
</dbReference>
<feature type="transmembrane region" description="Helical" evidence="11">
    <location>
        <begin position="144"/>
        <end position="163"/>
    </location>
</feature>
<evidence type="ECO:0000256" key="1">
    <source>
        <dbReference type="ARBA" id="ARBA00004141"/>
    </source>
</evidence>
<keyword evidence="8 11" id="KW-0443">Lipid metabolism</keyword>
<dbReference type="Proteomes" id="UP000614601">
    <property type="component" value="Unassembled WGS sequence"/>
</dbReference>
<dbReference type="GO" id="GO:0030148">
    <property type="term" value="P:sphingolipid biosynthetic process"/>
    <property type="evidence" value="ECO:0007669"/>
    <property type="project" value="TreeGrafter"/>
</dbReference>
<feature type="transmembrane region" description="Helical" evidence="11">
    <location>
        <begin position="71"/>
        <end position="90"/>
    </location>
</feature>
<feature type="transmembrane region" description="Helical" evidence="11">
    <location>
        <begin position="102"/>
        <end position="124"/>
    </location>
</feature>
<dbReference type="GO" id="GO:0005789">
    <property type="term" value="C:endoplasmic reticulum membrane"/>
    <property type="evidence" value="ECO:0007669"/>
    <property type="project" value="TreeGrafter"/>
</dbReference>
<sequence length="365" mass="42490">MAQYDYYPRYGLENYSFVLPMEKKFDSVASTLWMQENWHHSIALSTFYIISLYAGQKIMESRKPFYLEGPLFYWNMFLAVFSLSGVVRMTPEMFWSVGSNSFEYSICTASFAQGVTGFWTEMFAMSKVFEFVDTWFIVLRKKPLIFLHWYHHVTVLVYTWHAYKDHTASGRWFIWMNYGVHALMYSYYALRAAQFRVPRLIAMTVTVLQIAQMVMGVYIGYRVFNIKSAGQSCQQTNENLYFSFLIYFSYFCLFCHFFYKAYLRPNNRYAKKVGQNGDVKQGNGALNKEHGEDKANNGVLKAQNGTKKFQNGTTKLQNGSITQNGTKGLNTILNDQHEPLGQNGIHQNGTIKNQKPNRRRVAKIE</sequence>
<dbReference type="Proteomes" id="UP000783686">
    <property type="component" value="Unassembled WGS sequence"/>
</dbReference>
<evidence type="ECO:0000256" key="3">
    <source>
        <dbReference type="ARBA" id="ARBA00022516"/>
    </source>
</evidence>
<evidence type="ECO:0000256" key="7">
    <source>
        <dbReference type="ARBA" id="ARBA00022989"/>
    </source>
</evidence>
<dbReference type="PANTHER" id="PTHR11157:SF17">
    <property type="entry name" value="ELONGATION OF VERY LONG CHAIN FATTY ACIDS PROTEIN 6"/>
    <property type="match status" value="1"/>
</dbReference>
<keyword evidence="7 11" id="KW-1133">Transmembrane helix</keyword>
<protein>
    <recommendedName>
        <fullName evidence="11">Elongation of very long chain fatty acids protein</fullName>
        <ecNumber evidence="11">2.3.1.199</ecNumber>
    </recommendedName>
    <alternativeName>
        <fullName evidence="11">Very-long-chain 3-oxoacyl-CoA synthase</fullName>
    </alternativeName>
</protein>
<feature type="transmembrane region" description="Helical" evidence="11">
    <location>
        <begin position="169"/>
        <end position="188"/>
    </location>
</feature>
<evidence type="ECO:0000256" key="9">
    <source>
        <dbReference type="ARBA" id="ARBA00023136"/>
    </source>
</evidence>
<feature type="transmembrane region" description="Helical" evidence="11">
    <location>
        <begin position="241"/>
        <end position="262"/>
    </location>
</feature>
<comment type="pathway">
    <text evidence="2">Lipid metabolism; fatty acid biosynthesis.</text>
</comment>
<evidence type="ECO:0000313" key="13">
    <source>
        <dbReference type="EMBL" id="CAD5220929.1"/>
    </source>
</evidence>
<feature type="transmembrane region" description="Helical" evidence="11">
    <location>
        <begin position="200"/>
        <end position="221"/>
    </location>
</feature>
<dbReference type="PROSITE" id="PS01188">
    <property type="entry name" value="ELO"/>
    <property type="match status" value="1"/>
</dbReference>
<dbReference type="Pfam" id="PF01151">
    <property type="entry name" value="ELO"/>
    <property type="match status" value="1"/>
</dbReference>
<accession>A0A811L048</accession>
<dbReference type="EMBL" id="CAJFDH010000004">
    <property type="protein sequence ID" value="CAD5220929.1"/>
    <property type="molecule type" value="Genomic_DNA"/>
</dbReference>